<accession>A0A914ZXS0</accession>
<organism evidence="1 2">
    <name type="scientific">Parascaris univalens</name>
    <name type="common">Nematode worm</name>
    <dbReference type="NCBI Taxonomy" id="6257"/>
    <lineage>
        <taxon>Eukaryota</taxon>
        <taxon>Metazoa</taxon>
        <taxon>Ecdysozoa</taxon>
        <taxon>Nematoda</taxon>
        <taxon>Chromadorea</taxon>
        <taxon>Rhabditida</taxon>
        <taxon>Spirurina</taxon>
        <taxon>Ascaridomorpha</taxon>
        <taxon>Ascaridoidea</taxon>
        <taxon>Ascarididae</taxon>
        <taxon>Parascaris</taxon>
    </lineage>
</organism>
<dbReference type="Proteomes" id="UP000887569">
    <property type="component" value="Unplaced"/>
</dbReference>
<evidence type="ECO:0000313" key="2">
    <source>
        <dbReference type="WBParaSite" id="PgE026_g002_t13"/>
    </source>
</evidence>
<reference evidence="2" key="1">
    <citation type="submission" date="2022-11" db="UniProtKB">
        <authorList>
            <consortium name="WormBaseParasite"/>
        </authorList>
    </citation>
    <scope>IDENTIFICATION</scope>
</reference>
<evidence type="ECO:0000313" key="1">
    <source>
        <dbReference type="Proteomes" id="UP000887569"/>
    </source>
</evidence>
<dbReference type="WBParaSite" id="PgE026_g002_t13">
    <property type="protein sequence ID" value="PgE026_g002_t13"/>
    <property type="gene ID" value="PgE026_g002"/>
</dbReference>
<dbReference type="AlphaFoldDB" id="A0A914ZXS0"/>
<protein>
    <submittedName>
        <fullName evidence="2">Ovule protein</fullName>
    </submittedName>
</protein>
<keyword evidence="1" id="KW-1185">Reference proteome</keyword>
<proteinExistence type="predicted"/>
<sequence>MLKSGRRHVLRFELIGRFEYIAASDLTYPQAQAGTLHLETFTWHFELIGRSLKDCSEAYNILFEKVEDRRKSSMVVGKDSR</sequence>
<name>A0A914ZXS0_PARUN</name>